<sequence>MDPATARMIQAIEANWDVRTPVHVDSQFYDVAHRDPADWFADFEWDDLGELAGRHVAHLQCHIGAETLAFAAKGAHTVGLDISGESVRAARELAEGAGAEVTYVKADVHDAVSALGAERFDVVYTGKGAVCYLPDLDAWATQVAGLLKPGGTFYLVEFHPLLNALSPVPSPDGDESLLLRHDYLGGRGAIERDGTHTYTDGPALAEAITHHEWAHGIGEVVTALVGAGLRITLLRETERLPWPRWSTMTPDAGWFSLPAEAPRIPLIYALRATRP</sequence>
<dbReference type="Proteomes" id="UP000019277">
    <property type="component" value="Unassembled WGS sequence"/>
</dbReference>
<keyword evidence="2" id="KW-0489">Methyltransferase</keyword>
<evidence type="ECO:0000313" key="2">
    <source>
        <dbReference type="EMBL" id="EWC62754.1"/>
    </source>
</evidence>
<evidence type="ECO:0000259" key="1">
    <source>
        <dbReference type="Pfam" id="PF13649"/>
    </source>
</evidence>
<dbReference type="EMBL" id="AYXG01000072">
    <property type="protein sequence ID" value="EWC62754.1"/>
    <property type="molecule type" value="Genomic_DNA"/>
</dbReference>
<dbReference type="InterPro" id="IPR029063">
    <property type="entry name" value="SAM-dependent_MTases_sf"/>
</dbReference>
<proteinExistence type="predicted"/>
<dbReference type="CDD" id="cd02440">
    <property type="entry name" value="AdoMet_MTases"/>
    <property type="match status" value="1"/>
</dbReference>
<dbReference type="SUPFAM" id="SSF53335">
    <property type="entry name" value="S-adenosyl-L-methionine-dependent methyltransferases"/>
    <property type="match status" value="1"/>
</dbReference>
<dbReference type="GO" id="GO:0032259">
    <property type="term" value="P:methylation"/>
    <property type="evidence" value="ECO:0007669"/>
    <property type="project" value="UniProtKB-KW"/>
</dbReference>
<reference evidence="2 3" key="1">
    <citation type="journal article" date="2014" name="Genome Announc.">
        <title>Draft Genome Sequence of the Antitrypanosomally Active Sponge-Associated Bacterium Actinokineospora sp. Strain EG49.</title>
        <authorList>
            <person name="Harjes J."/>
            <person name="Ryu T."/>
            <person name="Abdelmohsen U.R."/>
            <person name="Moitinho-Silva L."/>
            <person name="Horn H."/>
            <person name="Ravasi T."/>
            <person name="Hentschel U."/>
        </authorList>
    </citation>
    <scope>NUCLEOTIDE SEQUENCE [LARGE SCALE GENOMIC DNA]</scope>
    <source>
        <strain evidence="2 3">EG49</strain>
    </source>
</reference>
<name>W7J9Q3_9PSEU</name>
<organism evidence="2 3">
    <name type="scientific">Actinokineospora spheciospongiae</name>
    <dbReference type="NCBI Taxonomy" id="909613"/>
    <lineage>
        <taxon>Bacteria</taxon>
        <taxon>Bacillati</taxon>
        <taxon>Actinomycetota</taxon>
        <taxon>Actinomycetes</taxon>
        <taxon>Pseudonocardiales</taxon>
        <taxon>Pseudonocardiaceae</taxon>
        <taxon>Actinokineospora</taxon>
    </lineage>
</organism>
<dbReference type="GO" id="GO:0008168">
    <property type="term" value="F:methyltransferase activity"/>
    <property type="evidence" value="ECO:0007669"/>
    <property type="project" value="UniProtKB-KW"/>
</dbReference>
<comment type="caution">
    <text evidence="2">The sequence shown here is derived from an EMBL/GenBank/DDBJ whole genome shotgun (WGS) entry which is preliminary data.</text>
</comment>
<dbReference type="STRING" id="909613.UO65_1948"/>
<dbReference type="RefSeq" id="WP_035280780.1">
    <property type="nucleotide sequence ID" value="NZ_AYXG01000072.1"/>
</dbReference>
<accession>W7J9Q3</accession>
<dbReference type="AlphaFoldDB" id="W7J9Q3"/>
<dbReference type="Pfam" id="PF13649">
    <property type="entry name" value="Methyltransf_25"/>
    <property type="match status" value="1"/>
</dbReference>
<dbReference type="PATRIC" id="fig|909613.9.peg.1962"/>
<dbReference type="Gene3D" id="3.40.50.150">
    <property type="entry name" value="Vaccinia Virus protein VP39"/>
    <property type="match status" value="1"/>
</dbReference>
<dbReference type="InterPro" id="IPR041698">
    <property type="entry name" value="Methyltransf_25"/>
</dbReference>
<keyword evidence="2" id="KW-0808">Transferase</keyword>
<dbReference type="eggNOG" id="COG0500">
    <property type="taxonomic scope" value="Bacteria"/>
</dbReference>
<protein>
    <submittedName>
        <fullName evidence="2">SAM-dependent methyltransferase</fullName>
    </submittedName>
</protein>
<feature type="domain" description="Methyltransferase" evidence="1">
    <location>
        <begin position="59"/>
        <end position="151"/>
    </location>
</feature>
<keyword evidence="3" id="KW-1185">Reference proteome</keyword>
<gene>
    <name evidence="2" type="ORF">UO65_1948</name>
</gene>
<evidence type="ECO:0000313" key="3">
    <source>
        <dbReference type="Proteomes" id="UP000019277"/>
    </source>
</evidence>